<dbReference type="EMBL" id="CM000848">
    <property type="protein sequence ID" value="KRH12659.1"/>
    <property type="molecule type" value="Genomic_DNA"/>
</dbReference>
<evidence type="ECO:0000313" key="3">
    <source>
        <dbReference type="EnsemblPlants" id="KRH12659"/>
    </source>
</evidence>
<evidence type="ECO:0000313" key="2">
    <source>
        <dbReference type="EMBL" id="KRH12659.1"/>
    </source>
</evidence>
<dbReference type="AlphaFoldDB" id="A0A0R0GAK2"/>
<dbReference type="Gramene" id="KRH12659">
    <property type="protein sequence ID" value="KRH12659"/>
    <property type="gene ID" value="GLYMA_15G185900"/>
</dbReference>
<organism evidence="2">
    <name type="scientific">Glycine max</name>
    <name type="common">Soybean</name>
    <name type="synonym">Glycine hispida</name>
    <dbReference type="NCBI Taxonomy" id="3847"/>
    <lineage>
        <taxon>Eukaryota</taxon>
        <taxon>Viridiplantae</taxon>
        <taxon>Streptophyta</taxon>
        <taxon>Embryophyta</taxon>
        <taxon>Tracheophyta</taxon>
        <taxon>Spermatophyta</taxon>
        <taxon>Magnoliopsida</taxon>
        <taxon>eudicotyledons</taxon>
        <taxon>Gunneridae</taxon>
        <taxon>Pentapetalae</taxon>
        <taxon>rosids</taxon>
        <taxon>fabids</taxon>
        <taxon>Fabales</taxon>
        <taxon>Fabaceae</taxon>
        <taxon>Papilionoideae</taxon>
        <taxon>50 kb inversion clade</taxon>
        <taxon>NPAAA clade</taxon>
        <taxon>indigoferoid/millettioid clade</taxon>
        <taxon>Phaseoleae</taxon>
        <taxon>Glycine</taxon>
        <taxon>Glycine subgen. Soja</taxon>
    </lineage>
</organism>
<gene>
    <name evidence="2" type="ORF">GLYMA_15G185900</name>
</gene>
<accession>A0A0R0GAK2</accession>
<dbReference type="PANTHER" id="PTHR33825:SF4">
    <property type="entry name" value="OS05G0137600 PROTEIN"/>
    <property type="match status" value="1"/>
</dbReference>
<sequence>MAATSRAPFSVRVSILTTSTPLAGDTIPAPVISEQQTPNLQSLVAAAPPTTVARNLGFRPSPELGLLSHLFVLSMAFGAFFSVAVFSIATLIAFGRLGSSVKKLSKVVSEEVPGTLYSLKLSSVELSDLPNNLVISGIHKEMKDRSTARSRSFRKKNATSGCQHCFGEQAYMFLEMSLVGWLNGNH</sequence>
<dbReference type="PaxDb" id="3847-GLYMA15G20885.1"/>
<keyword evidence="1" id="KW-0472">Membrane</keyword>
<keyword evidence="4" id="KW-1185">Reference proteome</keyword>
<feature type="transmembrane region" description="Helical" evidence="1">
    <location>
        <begin position="70"/>
        <end position="94"/>
    </location>
</feature>
<keyword evidence="1" id="KW-0812">Transmembrane</keyword>
<dbReference type="PANTHER" id="PTHR33825">
    <property type="entry name" value="CHITINASE-LIKE PROTEIN"/>
    <property type="match status" value="1"/>
</dbReference>
<name>A0A0R0GAK2_SOYBN</name>
<protein>
    <submittedName>
        <fullName evidence="2 3">Uncharacterized protein</fullName>
    </submittedName>
</protein>
<evidence type="ECO:0000256" key="1">
    <source>
        <dbReference type="SAM" id="Phobius"/>
    </source>
</evidence>
<reference evidence="2 3" key="1">
    <citation type="journal article" date="2010" name="Nature">
        <title>Genome sequence of the palaeopolyploid soybean.</title>
        <authorList>
            <person name="Schmutz J."/>
            <person name="Cannon S.B."/>
            <person name="Schlueter J."/>
            <person name="Ma J."/>
            <person name="Mitros T."/>
            <person name="Nelson W."/>
            <person name="Hyten D.L."/>
            <person name="Song Q."/>
            <person name="Thelen J.J."/>
            <person name="Cheng J."/>
            <person name="Xu D."/>
            <person name="Hellsten U."/>
            <person name="May G.D."/>
            <person name="Yu Y."/>
            <person name="Sakurai T."/>
            <person name="Umezawa T."/>
            <person name="Bhattacharyya M.K."/>
            <person name="Sandhu D."/>
            <person name="Valliyodan B."/>
            <person name="Lindquist E."/>
            <person name="Peto M."/>
            <person name="Grant D."/>
            <person name="Shu S."/>
            <person name="Goodstein D."/>
            <person name="Barry K."/>
            <person name="Futrell-Griggs M."/>
            <person name="Abernathy B."/>
            <person name="Du J."/>
            <person name="Tian Z."/>
            <person name="Zhu L."/>
            <person name="Gill N."/>
            <person name="Joshi T."/>
            <person name="Libault M."/>
            <person name="Sethuraman A."/>
            <person name="Zhang X.-C."/>
            <person name="Shinozaki K."/>
            <person name="Nguyen H.T."/>
            <person name="Wing R.A."/>
            <person name="Cregan P."/>
            <person name="Specht J."/>
            <person name="Grimwood J."/>
            <person name="Rokhsar D."/>
            <person name="Stacey G."/>
            <person name="Shoemaker R.C."/>
            <person name="Jackson S.A."/>
        </authorList>
    </citation>
    <scope>NUCLEOTIDE SEQUENCE [LARGE SCALE GENOMIC DNA]</scope>
    <source>
        <strain evidence="3">cv. Williams 82</strain>
        <tissue evidence="2">Callus</tissue>
    </source>
</reference>
<keyword evidence="1" id="KW-1133">Transmembrane helix</keyword>
<proteinExistence type="predicted"/>
<reference evidence="2" key="3">
    <citation type="submission" date="2018-07" db="EMBL/GenBank/DDBJ databases">
        <title>WGS assembly of Glycine max.</title>
        <authorList>
            <person name="Schmutz J."/>
            <person name="Cannon S."/>
            <person name="Schlueter J."/>
            <person name="Ma J."/>
            <person name="Mitros T."/>
            <person name="Nelson W."/>
            <person name="Hyten D."/>
            <person name="Song Q."/>
            <person name="Thelen J."/>
            <person name="Cheng J."/>
            <person name="Xu D."/>
            <person name="Hellsten U."/>
            <person name="May G."/>
            <person name="Yu Y."/>
            <person name="Sakurai T."/>
            <person name="Umezawa T."/>
            <person name="Bhattacharyya M."/>
            <person name="Sandhu D."/>
            <person name="Valliyodan B."/>
            <person name="Lindquist E."/>
            <person name="Peto M."/>
            <person name="Grant D."/>
            <person name="Shu S."/>
            <person name="Goodstein D."/>
            <person name="Barry K."/>
            <person name="Futrell-Griggs M."/>
            <person name="Abernathy B."/>
            <person name="Du J."/>
            <person name="Tian Z."/>
            <person name="Zhu L."/>
            <person name="Gill N."/>
            <person name="Joshi T."/>
            <person name="Libault M."/>
            <person name="Sethuraman A."/>
            <person name="Zhang X."/>
            <person name="Shinozaki K."/>
            <person name="Nguyen H."/>
            <person name="Wing R."/>
            <person name="Cregan P."/>
            <person name="Specht J."/>
            <person name="Grimwood J."/>
            <person name="Rokhsar D."/>
            <person name="Stacey G."/>
            <person name="Shoemaker R."/>
            <person name="Jackson S."/>
        </authorList>
    </citation>
    <scope>NUCLEOTIDE SEQUENCE</scope>
    <source>
        <tissue evidence="2">Callus</tissue>
    </source>
</reference>
<dbReference type="Proteomes" id="UP000008827">
    <property type="component" value="Chromosome 15"/>
</dbReference>
<dbReference type="EnsemblPlants" id="KRH12659">
    <property type="protein sequence ID" value="KRH12659"/>
    <property type="gene ID" value="GLYMA_15G185900"/>
</dbReference>
<dbReference type="InParanoid" id="A0A0R0GAK2"/>
<evidence type="ECO:0000313" key="4">
    <source>
        <dbReference type="Proteomes" id="UP000008827"/>
    </source>
</evidence>
<dbReference type="OrthoDB" id="682251at2759"/>
<reference evidence="3" key="2">
    <citation type="submission" date="2018-02" db="UniProtKB">
        <authorList>
            <consortium name="EnsemblPlants"/>
        </authorList>
    </citation>
    <scope>IDENTIFICATION</scope>
    <source>
        <strain evidence="3">Williams 82</strain>
    </source>
</reference>